<proteinExistence type="predicted"/>
<keyword evidence="2" id="KW-0812">Transmembrane</keyword>
<organism evidence="3 4">
    <name type="scientific">Lysobacter brunescens</name>
    <dbReference type="NCBI Taxonomy" id="262323"/>
    <lineage>
        <taxon>Bacteria</taxon>
        <taxon>Pseudomonadati</taxon>
        <taxon>Pseudomonadota</taxon>
        <taxon>Gammaproteobacteria</taxon>
        <taxon>Lysobacterales</taxon>
        <taxon>Lysobacteraceae</taxon>
        <taxon>Lysobacter</taxon>
    </lineage>
</organism>
<evidence type="ECO:0000313" key="3">
    <source>
        <dbReference type="EMBL" id="MFD0725976.1"/>
    </source>
</evidence>
<name>A0ABW2YE79_9GAMM</name>
<comment type="caution">
    <text evidence="3">The sequence shown here is derived from an EMBL/GenBank/DDBJ whole genome shotgun (WGS) entry which is preliminary data.</text>
</comment>
<feature type="region of interest" description="Disordered" evidence="1">
    <location>
        <begin position="204"/>
        <end position="231"/>
    </location>
</feature>
<gene>
    <name evidence="3" type="ORF">ACFQ0E_10230</name>
</gene>
<keyword evidence="4" id="KW-1185">Reference proteome</keyword>
<keyword evidence="2" id="KW-0472">Membrane</keyword>
<keyword evidence="2" id="KW-1133">Transmembrane helix</keyword>
<feature type="compositionally biased region" description="Gly residues" evidence="1">
    <location>
        <begin position="214"/>
        <end position="231"/>
    </location>
</feature>
<evidence type="ECO:0000256" key="2">
    <source>
        <dbReference type="SAM" id="Phobius"/>
    </source>
</evidence>
<dbReference type="EMBL" id="JBHTIF010000001">
    <property type="protein sequence ID" value="MFD0725976.1"/>
    <property type="molecule type" value="Genomic_DNA"/>
</dbReference>
<reference evidence="4" key="1">
    <citation type="journal article" date="2019" name="Int. J. Syst. Evol. Microbiol.">
        <title>The Global Catalogue of Microorganisms (GCM) 10K type strain sequencing project: providing services to taxonomists for standard genome sequencing and annotation.</title>
        <authorList>
            <consortium name="The Broad Institute Genomics Platform"/>
            <consortium name="The Broad Institute Genome Sequencing Center for Infectious Disease"/>
            <person name="Wu L."/>
            <person name="Ma J."/>
        </authorList>
    </citation>
    <scope>NUCLEOTIDE SEQUENCE [LARGE SCALE GENOMIC DNA]</scope>
    <source>
        <strain evidence="4">CCUG 55585</strain>
    </source>
</reference>
<dbReference type="Proteomes" id="UP001597110">
    <property type="component" value="Unassembled WGS sequence"/>
</dbReference>
<sequence length="231" mass="24853">MATTVIALSSAAALGCALLAGRWHLRQKQRRLRRDREQFIESYSFPSHLDDALRREYPMLRREQLPLVHRAVRSYFACWLQAGYRPVAMPSRLVDAYWHAFILDTRAYAGFCATAFGRFFHHVPAAVASHAGDMGEAMQRTWRLCCAQELIPLDAPAGVPLLFEIDARIGIPDAMRHDIESLRKASTDGSACSSGCGGASGCSGGRSDHDGHGDSGGSDGGDGGGGGCGGD</sequence>
<evidence type="ECO:0000256" key="1">
    <source>
        <dbReference type="SAM" id="MobiDB-lite"/>
    </source>
</evidence>
<accession>A0ABW2YE79</accession>
<evidence type="ECO:0000313" key="4">
    <source>
        <dbReference type="Proteomes" id="UP001597110"/>
    </source>
</evidence>
<feature type="transmembrane region" description="Helical" evidence="2">
    <location>
        <begin position="6"/>
        <end position="25"/>
    </location>
</feature>
<dbReference type="RefSeq" id="WP_386823551.1">
    <property type="nucleotide sequence ID" value="NZ_JBHTIF010000001.1"/>
</dbReference>
<protein>
    <submittedName>
        <fullName evidence="3">Glycine-rich domain-containing protein</fullName>
    </submittedName>
</protein>